<dbReference type="InterPro" id="IPR038694">
    <property type="entry name" value="DUF427_sf"/>
</dbReference>
<accession>A0ABY6NZQ7</accession>
<dbReference type="Pfam" id="PF04248">
    <property type="entry name" value="NTP_transf_9"/>
    <property type="match status" value="1"/>
</dbReference>
<evidence type="ECO:0000313" key="2">
    <source>
        <dbReference type="EMBL" id="UZJ24709.1"/>
    </source>
</evidence>
<evidence type="ECO:0000313" key="3">
    <source>
        <dbReference type="Proteomes" id="UP001164965"/>
    </source>
</evidence>
<protein>
    <submittedName>
        <fullName evidence="2">DUF427 domain-containing protein</fullName>
    </submittedName>
</protein>
<dbReference type="EMBL" id="CP110615">
    <property type="protein sequence ID" value="UZJ24709.1"/>
    <property type="molecule type" value="Genomic_DNA"/>
</dbReference>
<dbReference type="InterPro" id="IPR007361">
    <property type="entry name" value="DUF427"/>
</dbReference>
<name>A0ABY6NZQ7_9NOCA</name>
<dbReference type="PANTHER" id="PTHR43058:SF1">
    <property type="entry name" value="DUF427 DOMAIN-CONTAINING PROTEIN"/>
    <property type="match status" value="1"/>
</dbReference>
<dbReference type="PANTHER" id="PTHR43058">
    <property type="entry name" value="SLR0655 PROTEIN"/>
    <property type="match status" value="1"/>
</dbReference>
<dbReference type="Proteomes" id="UP001164965">
    <property type="component" value="Chromosome"/>
</dbReference>
<organism evidence="2 3">
    <name type="scientific">Rhodococcus antarcticus</name>
    <dbReference type="NCBI Taxonomy" id="2987751"/>
    <lineage>
        <taxon>Bacteria</taxon>
        <taxon>Bacillati</taxon>
        <taxon>Actinomycetota</taxon>
        <taxon>Actinomycetes</taxon>
        <taxon>Mycobacteriales</taxon>
        <taxon>Nocardiaceae</taxon>
        <taxon>Rhodococcus</taxon>
    </lineage>
</organism>
<feature type="domain" description="DUF427" evidence="1">
    <location>
        <begin position="25"/>
        <end position="117"/>
    </location>
</feature>
<keyword evidence="3" id="KW-1185">Reference proteome</keyword>
<evidence type="ECO:0000259" key="1">
    <source>
        <dbReference type="Pfam" id="PF04248"/>
    </source>
</evidence>
<dbReference type="Gene3D" id="2.170.150.40">
    <property type="entry name" value="Domain of unknown function (DUF427)"/>
    <property type="match status" value="1"/>
</dbReference>
<proteinExistence type="predicted"/>
<dbReference type="RefSeq" id="WP_265382815.1">
    <property type="nucleotide sequence ID" value="NZ_CP110615.1"/>
</dbReference>
<sequence length="159" mass="17820">MNDRTRESVWDYPRPPRAEAVDLRVVVRHGGVTVLDTTDVVRVLETSHPPTYYLPRAAFAEGLLTATDRRTMCEWKGTARYVDLVVPGTSPLREIGWWYPTPDRRYPVLTDRVALYAGPLDEVTVDGERVQPQPGGFYGGWVTSELDGPFKGAPGTMGW</sequence>
<reference evidence="2" key="1">
    <citation type="submission" date="2022-10" db="EMBL/GenBank/DDBJ databases">
        <title>Rhodococcus sp.75.</title>
        <authorList>
            <person name="Sun M."/>
        </authorList>
    </citation>
    <scope>NUCLEOTIDE SEQUENCE</scope>
    <source>
        <strain evidence="2">75</strain>
    </source>
</reference>
<gene>
    <name evidence="2" type="ORF">RHODO2019_16595</name>
</gene>